<dbReference type="InterPro" id="IPR052895">
    <property type="entry name" value="HetReg/Transcr_Mod"/>
</dbReference>
<name>A0AA39QQ47_9LECA</name>
<proteinExistence type="predicted"/>
<evidence type="ECO:0000259" key="1">
    <source>
        <dbReference type="Pfam" id="PF06985"/>
    </source>
</evidence>
<evidence type="ECO:0000313" key="3">
    <source>
        <dbReference type="Proteomes" id="UP001166286"/>
    </source>
</evidence>
<sequence>MRSSRAYFSQDPPKKHSHETRCYKLRQTQLRHHSQQCPERYSYNQLPKDGSKIRLIELLGGGDPQIRCKMHVVDLEDTRSLLGSGTREKYEALSYTWQSQTLSDHVICNGKVLYVTQILYAALRTLRRATGSRLLWIDQLCINQEDVIERNSQVRLMRLIYNRADLVIAWLGLEDDYTAAAVQLIQTIFEKHVSPDLSLDAEPEAIWDKQQMDAMGLPHFPSFPWEALARLFERPYFRRTWVVQEVVVASDIIIRCGSFTISWEYVEYIARSLLATGWIRALKKVYGSNCIPNYVQTIGNIKAGFSELKGGPGIPLSLLLNASRRFGATDPRDKVIALVGLADHRSLGSSATAVLDYSKSVEDLYTEVTGHLIKRERSLNLLSSVEDIVDRFCMSLPSWVPNYSIWQRHTILGSSIRVPHLNFHTAGNSQVVARWQTGSRVLELDGICYDTIETVSNSSLDRQTEDENVVLEWLDLAEPLIRRGFRIEGFWRALIGERKKGDFPGPEQYGTPFDSYLAHAKSHQQGHTQILDTRRRQDSSGITNPLVKQATLGYVAPNRKFFTTTKDLIGLGPRSMCKGDIICIMSGGRVPYVLREERDHHRLIGEAYVHGLMEGQAVDANTVFHRIRIH</sequence>
<dbReference type="Pfam" id="PF26639">
    <property type="entry name" value="Het-6_barrel"/>
    <property type="match status" value="1"/>
</dbReference>
<keyword evidence="3" id="KW-1185">Reference proteome</keyword>
<reference evidence="2" key="1">
    <citation type="submission" date="2023-03" db="EMBL/GenBank/DDBJ databases">
        <title>Complete genome of Cladonia borealis.</title>
        <authorList>
            <person name="Park H."/>
        </authorList>
    </citation>
    <scope>NUCLEOTIDE SEQUENCE</scope>
    <source>
        <strain evidence="2">ANT050790</strain>
    </source>
</reference>
<dbReference type="Pfam" id="PF06985">
    <property type="entry name" value="HET"/>
    <property type="match status" value="1"/>
</dbReference>
<organism evidence="2 3">
    <name type="scientific">Cladonia borealis</name>
    <dbReference type="NCBI Taxonomy" id="184061"/>
    <lineage>
        <taxon>Eukaryota</taxon>
        <taxon>Fungi</taxon>
        <taxon>Dikarya</taxon>
        <taxon>Ascomycota</taxon>
        <taxon>Pezizomycotina</taxon>
        <taxon>Lecanoromycetes</taxon>
        <taxon>OSLEUM clade</taxon>
        <taxon>Lecanoromycetidae</taxon>
        <taxon>Lecanorales</taxon>
        <taxon>Lecanorineae</taxon>
        <taxon>Cladoniaceae</taxon>
        <taxon>Cladonia</taxon>
    </lineage>
</organism>
<comment type="caution">
    <text evidence="2">The sequence shown here is derived from an EMBL/GenBank/DDBJ whole genome shotgun (WGS) entry which is preliminary data.</text>
</comment>
<feature type="domain" description="Heterokaryon incompatibility" evidence="1">
    <location>
        <begin position="90"/>
        <end position="245"/>
    </location>
</feature>
<dbReference type="AlphaFoldDB" id="A0AA39QQ47"/>
<accession>A0AA39QQ47</accession>
<dbReference type="EMBL" id="JAFEKC020000025">
    <property type="protein sequence ID" value="KAK0507070.1"/>
    <property type="molecule type" value="Genomic_DNA"/>
</dbReference>
<evidence type="ECO:0000313" key="2">
    <source>
        <dbReference type="EMBL" id="KAK0507070.1"/>
    </source>
</evidence>
<protein>
    <recommendedName>
        <fullName evidence="1">Heterokaryon incompatibility domain-containing protein</fullName>
    </recommendedName>
</protein>
<dbReference type="InterPro" id="IPR010730">
    <property type="entry name" value="HET"/>
</dbReference>
<dbReference type="PANTHER" id="PTHR24148:SF64">
    <property type="entry name" value="HETEROKARYON INCOMPATIBILITY DOMAIN-CONTAINING PROTEIN"/>
    <property type="match status" value="1"/>
</dbReference>
<dbReference type="PANTHER" id="PTHR24148">
    <property type="entry name" value="ANKYRIN REPEAT DOMAIN-CONTAINING PROTEIN 39 HOMOLOG-RELATED"/>
    <property type="match status" value="1"/>
</dbReference>
<dbReference type="Proteomes" id="UP001166286">
    <property type="component" value="Unassembled WGS sequence"/>
</dbReference>
<gene>
    <name evidence="2" type="ORF">JMJ35_010528</name>
</gene>